<dbReference type="SMART" id="SM00868">
    <property type="entry name" value="zf-AD"/>
    <property type="match status" value="1"/>
</dbReference>
<gene>
    <name evidence="2" type="ORF">PACLA_8A025544</name>
</gene>
<evidence type="ECO:0000256" key="1">
    <source>
        <dbReference type="SAM" id="MobiDB-lite"/>
    </source>
</evidence>
<dbReference type="GO" id="GO:0005634">
    <property type="term" value="C:nucleus"/>
    <property type="evidence" value="ECO:0007669"/>
    <property type="project" value="InterPro"/>
</dbReference>
<organism evidence="2 3">
    <name type="scientific">Paramuricea clavata</name>
    <name type="common">Red gorgonian</name>
    <name type="synonym">Violescent sea-whip</name>
    <dbReference type="NCBI Taxonomy" id="317549"/>
    <lineage>
        <taxon>Eukaryota</taxon>
        <taxon>Metazoa</taxon>
        <taxon>Cnidaria</taxon>
        <taxon>Anthozoa</taxon>
        <taxon>Octocorallia</taxon>
        <taxon>Malacalcyonacea</taxon>
        <taxon>Plexauridae</taxon>
        <taxon>Paramuricea</taxon>
    </lineage>
</organism>
<sequence>MKSCRLCSIELKSQLDFNVINGSGEFRPIDAICQLSFSIVNTSLYVCRTCKAKLKSYVQSKAKTRKIEDELKGICDKSGTAISTTSNTNEKSNSLGKHLQFKESDSKECQTNLSFPHDANNSSDTVAAAILPLIEKEVHKECHEMCRESIKVPADGQNNAQTKPKSRRDLFQSSQKRKADNQNVVAGNIKKFVKRDVRSILKRTSKEDIMNFTFEKANEELQERCPLFWRILKAASRPHNMMDKVNSDVYLSTSIVTAASVCLKNRSQRMTTVQLLISLIINHSSYTSTLVRLKTMRLAVSYTYFNKKLDEFGESHDEAINQMLEVERKVLQKKIPAQQPTSVNQQNPEAA</sequence>
<keyword evidence="3" id="KW-1185">Reference proteome</keyword>
<dbReference type="Proteomes" id="UP001152795">
    <property type="component" value="Unassembled WGS sequence"/>
</dbReference>
<dbReference type="AlphaFoldDB" id="A0A7D9K5F8"/>
<evidence type="ECO:0000313" key="2">
    <source>
        <dbReference type="EMBL" id="CAB4040700.1"/>
    </source>
</evidence>
<dbReference type="GO" id="GO:0004386">
    <property type="term" value="F:helicase activity"/>
    <property type="evidence" value="ECO:0007669"/>
    <property type="project" value="UniProtKB-KW"/>
</dbReference>
<dbReference type="EMBL" id="CACRXK020027139">
    <property type="protein sequence ID" value="CAB4040700.1"/>
    <property type="molecule type" value="Genomic_DNA"/>
</dbReference>
<feature type="region of interest" description="Disordered" evidence="1">
    <location>
        <begin position="153"/>
        <end position="180"/>
    </location>
</feature>
<reference evidence="2" key="1">
    <citation type="submission" date="2020-04" db="EMBL/GenBank/DDBJ databases">
        <authorList>
            <person name="Alioto T."/>
            <person name="Alioto T."/>
            <person name="Gomez Garrido J."/>
        </authorList>
    </citation>
    <scope>NUCLEOTIDE SEQUENCE</scope>
    <source>
        <strain evidence="2">A484AB</strain>
    </source>
</reference>
<dbReference type="InterPro" id="IPR012934">
    <property type="entry name" value="Znf_AD"/>
</dbReference>
<evidence type="ECO:0000313" key="3">
    <source>
        <dbReference type="Proteomes" id="UP001152795"/>
    </source>
</evidence>
<name>A0A7D9K5F8_PARCT</name>
<keyword evidence="2" id="KW-0378">Hydrolase</keyword>
<protein>
    <submittedName>
        <fullName evidence="2">ATP-dependent DNA helicase Q-like 4A</fullName>
    </submittedName>
</protein>
<comment type="caution">
    <text evidence="2">The sequence shown here is derived from an EMBL/GenBank/DDBJ whole genome shotgun (WGS) entry which is preliminary data.</text>
</comment>
<keyword evidence="2" id="KW-0347">Helicase</keyword>
<keyword evidence="2" id="KW-0547">Nucleotide-binding</keyword>
<accession>A0A7D9K5F8</accession>
<keyword evidence="2" id="KW-0067">ATP-binding</keyword>
<proteinExistence type="predicted"/>
<dbReference type="GO" id="GO:0008270">
    <property type="term" value="F:zinc ion binding"/>
    <property type="evidence" value="ECO:0007669"/>
    <property type="project" value="InterPro"/>
</dbReference>